<reference evidence="9 10" key="1">
    <citation type="submission" date="2021-01" db="EMBL/GenBank/DDBJ databases">
        <title>Whole genome shotgun sequence of Catellatospora citrea NBRC 14495.</title>
        <authorList>
            <person name="Komaki H."/>
            <person name="Tamura T."/>
        </authorList>
    </citation>
    <scope>NUCLEOTIDE SEQUENCE [LARGE SCALE GENOMIC DNA]</scope>
    <source>
        <strain evidence="9 10">NBRC 14495</strain>
    </source>
</reference>
<gene>
    <name evidence="9" type="primary">lacZ</name>
    <name evidence="9" type="ORF">Cci01nite_16550</name>
</gene>
<evidence type="ECO:0000313" key="9">
    <source>
        <dbReference type="EMBL" id="GIF96561.1"/>
    </source>
</evidence>
<evidence type="ECO:0000256" key="4">
    <source>
        <dbReference type="ARBA" id="ARBA00013303"/>
    </source>
</evidence>
<dbReference type="SMART" id="SM01038">
    <property type="entry name" value="Bgal_small_N"/>
    <property type="match status" value="1"/>
</dbReference>
<evidence type="ECO:0000256" key="3">
    <source>
        <dbReference type="ARBA" id="ARBA00012756"/>
    </source>
</evidence>
<dbReference type="InterPro" id="IPR006103">
    <property type="entry name" value="Glyco_hydro_2_cat"/>
</dbReference>
<dbReference type="Gene3D" id="2.60.120.260">
    <property type="entry name" value="Galactose-binding domain-like"/>
    <property type="match status" value="1"/>
</dbReference>
<sequence length="1021" mass="111562">MCVDIWWVLLEPVGVRYLETISTGYGALPPRAYPATDAARLSLNGTWRFRLTPTADTPADFADPAYSDGGWDEIAVPSHWPLQRRDGSWGNPIYTNVRYPIPVDPPHVPTDNPTGDHRLTFDLPDDWPGGDAVLRFDGIDSCGRIWLNGTELGVTFGSRLPTEYAVGHLLRPVGNTLAVRVHQWSVGTYVEDQDMWWLPGIFRDVTLLARPAGGLTDVRVHAGYDHRTGLGTLRVDTTADAVLTCPELGLSAAPAGFAVEVPVTPWTAETPQLYRVEVATATERAVLAVGFRTVAIEDGRFTVNGRPILFRGVNRHEFDPDHGRVVTEDLMRTDLLLMKQHNINAVRTSHYPPHPRFLDLCDELGMWVIDECDLETHGFGENGWRRNPTADPAWRDALVDRAQRMVARDRNHPSIVMWSLGNEAGIGDNLGHMAAAIRAMDDTRPLHYEGDHGCRYTDVYSRMYADHAEVELIGRGEEPPLDDALLDARRRAMPFIQCEYGHAMGNGPGGLYEYQQLFERYDRLHGGFVWEWIDHGIRSRTPDGREFHAYGGDFGEELHDGNFICDGLVFPDRTPSPGLLEYKKVIEPIRITDAGSGTFTIENRHDFTDLSGLTLRWVYEIDGVVQGSGELACPKLAPGASEAVALPALDLADQAGEAWWAVSAVLAEDTAWAGAGHEIAWGQWPAAYPAETLPHRAVKAPHAAVTAPQTAVAASHAAAAADTAATPVAINGVGATDLALDSVAPVQTSATGLSGSSAGFAAPRAARFDERGRLVEFAGMAVVAPRVDLWRAPTDNDAHALAAQWRWAGLHRVHERTVDVTADTDALTVRTRVAAAAVDAGLLVTYRWSEAGDALRLQLDVTPDGVWTVPLPRLGLRLGLPATYDQVAWFGRGPGEAYADTRLAARVGRYAATVDAMQTPYVYPQENGARIDVRWATISDTSGAGLRIEADPLFQLTARRWTSEQLDAARHQTDLVPGDHVWVNVDLAQHGIGSNSCGPGVLARHALTARPASMTLLLRRC</sequence>
<evidence type="ECO:0000256" key="7">
    <source>
        <dbReference type="ARBA" id="ARBA00032230"/>
    </source>
</evidence>
<dbReference type="InterPro" id="IPR036156">
    <property type="entry name" value="Beta-gal/glucu_dom_sf"/>
</dbReference>
<evidence type="ECO:0000256" key="6">
    <source>
        <dbReference type="ARBA" id="ARBA00023295"/>
    </source>
</evidence>
<dbReference type="InterPro" id="IPR032312">
    <property type="entry name" value="LacZ_4"/>
</dbReference>
<accession>A0A8J3K4G6</accession>
<dbReference type="EC" id="3.2.1.23" evidence="3"/>
<protein>
    <recommendedName>
        <fullName evidence="4">Beta-galactosidase</fullName>
        <ecNumber evidence="3">3.2.1.23</ecNumber>
    </recommendedName>
    <alternativeName>
        <fullName evidence="7">Lactase</fullName>
    </alternativeName>
</protein>
<dbReference type="Pfam" id="PF16353">
    <property type="entry name" value="LacZ_4"/>
    <property type="match status" value="1"/>
</dbReference>
<dbReference type="EMBL" id="BONH01000005">
    <property type="protein sequence ID" value="GIF96561.1"/>
    <property type="molecule type" value="Genomic_DNA"/>
</dbReference>
<keyword evidence="5" id="KW-0378">Hydrolase</keyword>
<dbReference type="PROSITE" id="PS00719">
    <property type="entry name" value="GLYCOSYL_HYDROL_F2_1"/>
    <property type="match status" value="1"/>
</dbReference>
<dbReference type="InterPro" id="IPR014718">
    <property type="entry name" value="GH-type_carb-bd"/>
</dbReference>
<dbReference type="InterPro" id="IPR011013">
    <property type="entry name" value="Gal_mutarotase_sf_dom"/>
</dbReference>
<dbReference type="SUPFAM" id="SSF51445">
    <property type="entry name" value="(Trans)glycosidases"/>
    <property type="match status" value="1"/>
</dbReference>
<feature type="domain" description="Beta galactosidase small chain/" evidence="8">
    <location>
        <begin position="758"/>
        <end position="1019"/>
    </location>
</feature>
<evidence type="ECO:0000313" key="10">
    <source>
        <dbReference type="Proteomes" id="UP000659904"/>
    </source>
</evidence>
<dbReference type="SUPFAM" id="SSF49785">
    <property type="entry name" value="Galactose-binding domain-like"/>
    <property type="match status" value="1"/>
</dbReference>
<dbReference type="Pfam" id="PF02929">
    <property type="entry name" value="Bgal_small_N"/>
    <property type="match status" value="1"/>
</dbReference>
<dbReference type="InterPro" id="IPR008979">
    <property type="entry name" value="Galactose-bd-like_sf"/>
</dbReference>
<keyword evidence="10" id="KW-1185">Reference proteome</keyword>
<dbReference type="SUPFAM" id="SSF49303">
    <property type="entry name" value="beta-Galactosidase/glucuronidase domain"/>
    <property type="match status" value="2"/>
</dbReference>
<dbReference type="InterPro" id="IPR004199">
    <property type="entry name" value="B-gal_small/dom_5"/>
</dbReference>
<dbReference type="InterPro" id="IPR013783">
    <property type="entry name" value="Ig-like_fold"/>
</dbReference>
<dbReference type="GO" id="GO:0004565">
    <property type="term" value="F:beta-galactosidase activity"/>
    <property type="evidence" value="ECO:0007669"/>
    <property type="project" value="UniProtKB-EC"/>
</dbReference>
<comment type="caution">
    <text evidence="9">The sequence shown here is derived from an EMBL/GenBank/DDBJ whole genome shotgun (WGS) entry which is preliminary data.</text>
</comment>
<dbReference type="SUPFAM" id="SSF74650">
    <property type="entry name" value="Galactose mutarotase-like"/>
    <property type="match status" value="1"/>
</dbReference>
<organism evidence="9 10">
    <name type="scientific">Catellatospora citrea</name>
    <dbReference type="NCBI Taxonomy" id="53366"/>
    <lineage>
        <taxon>Bacteria</taxon>
        <taxon>Bacillati</taxon>
        <taxon>Actinomycetota</taxon>
        <taxon>Actinomycetes</taxon>
        <taxon>Micromonosporales</taxon>
        <taxon>Micromonosporaceae</taxon>
        <taxon>Catellatospora</taxon>
    </lineage>
</organism>
<dbReference type="AlphaFoldDB" id="A0A8J3K4G6"/>
<dbReference type="InterPro" id="IPR017853">
    <property type="entry name" value="GH"/>
</dbReference>
<proteinExistence type="inferred from homology"/>
<dbReference type="Pfam" id="PF02836">
    <property type="entry name" value="Glyco_hydro_2_C"/>
    <property type="match status" value="1"/>
</dbReference>
<dbReference type="PANTHER" id="PTHR46323">
    <property type="entry name" value="BETA-GALACTOSIDASE"/>
    <property type="match status" value="1"/>
</dbReference>
<dbReference type="GO" id="GO:0005990">
    <property type="term" value="P:lactose catabolic process"/>
    <property type="evidence" value="ECO:0007669"/>
    <property type="project" value="TreeGrafter"/>
</dbReference>
<evidence type="ECO:0000256" key="5">
    <source>
        <dbReference type="ARBA" id="ARBA00022801"/>
    </source>
</evidence>
<comment type="similarity">
    <text evidence="2">Belongs to the glycosyl hydrolase 2 family.</text>
</comment>
<dbReference type="PANTHER" id="PTHR46323:SF2">
    <property type="entry name" value="BETA-GALACTOSIDASE"/>
    <property type="match status" value="1"/>
</dbReference>
<evidence type="ECO:0000256" key="1">
    <source>
        <dbReference type="ARBA" id="ARBA00001412"/>
    </source>
</evidence>
<dbReference type="Pfam" id="PF02837">
    <property type="entry name" value="Glyco_hydro_2_N"/>
    <property type="match status" value="1"/>
</dbReference>
<dbReference type="InterPro" id="IPR050347">
    <property type="entry name" value="Bact_Beta-galactosidase"/>
</dbReference>
<dbReference type="InterPro" id="IPR023232">
    <property type="entry name" value="Glyco_hydro_2_AS"/>
</dbReference>
<evidence type="ECO:0000256" key="2">
    <source>
        <dbReference type="ARBA" id="ARBA00007401"/>
    </source>
</evidence>
<dbReference type="Proteomes" id="UP000659904">
    <property type="component" value="Unassembled WGS sequence"/>
</dbReference>
<dbReference type="PRINTS" id="PR00132">
    <property type="entry name" value="GLHYDRLASE2"/>
</dbReference>
<dbReference type="GO" id="GO:0009341">
    <property type="term" value="C:beta-galactosidase complex"/>
    <property type="evidence" value="ECO:0007669"/>
    <property type="project" value="InterPro"/>
</dbReference>
<comment type="catalytic activity">
    <reaction evidence="1">
        <text>Hydrolysis of terminal non-reducing beta-D-galactose residues in beta-D-galactosides.</text>
        <dbReference type="EC" id="3.2.1.23"/>
    </reaction>
</comment>
<evidence type="ECO:0000259" key="8">
    <source>
        <dbReference type="SMART" id="SM01038"/>
    </source>
</evidence>
<dbReference type="Gene3D" id="3.20.20.80">
    <property type="entry name" value="Glycosidases"/>
    <property type="match status" value="1"/>
</dbReference>
<dbReference type="GO" id="GO:0030246">
    <property type="term" value="F:carbohydrate binding"/>
    <property type="evidence" value="ECO:0007669"/>
    <property type="project" value="InterPro"/>
</dbReference>
<dbReference type="Gene3D" id="2.60.40.10">
    <property type="entry name" value="Immunoglobulins"/>
    <property type="match status" value="2"/>
</dbReference>
<dbReference type="PROSITE" id="PS00608">
    <property type="entry name" value="GLYCOSYL_HYDROL_F2_2"/>
    <property type="match status" value="1"/>
</dbReference>
<dbReference type="InterPro" id="IPR006104">
    <property type="entry name" value="Glyco_hydro_2_N"/>
</dbReference>
<dbReference type="Gene3D" id="2.70.98.10">
    <property type="match status" value="1"/>
</dbReference>
<dbReference type="InterPro" id="IPR023230">
    <property type="entry name" value="Glyco_hydro_2_CS"/>
</dbReference>
<keyword evidence="6" id="KW-0326">Glycosidase</keyword>
<name>A0A8J3K4G6_9ACTN</name>
<dbReference type="InterPro" id="IPR006101">
    <property type="entry name" value="Glyco_hydro_2"/>
</dbReference>